<dbReference type="OrthoDB" id="7620423at2"/>
<reference evidence="1 4" key="2">
    <citation type="submission" date="2018-01" db="EMBL/GenBank/DDBJ databases">
        <title>Complete genome sequence of Caulobacter flavus RHGG3.</title>
        <authorList>
            <person name="Yang E."/>
        </authorList>
    </citation>
    <scope>NUCLEOTIDE SEQUENCE [LARGE SCALE GENOMIC DNA]</scope>
    <source>
        <strain evidence="1 4">RHGG3</strain>
    </source>
</reference>
<sequence length="95" mass="9990">MSNDLDQKLAALSRQPHPSLHGLEGQVWQRIEAIRGRRVASRMMMPLRAASLVGALGLGLVGGRLAASAAERPAPEISVFSVDAKLAPSTLLGGH</sequence>
<dbReference type="KEGG" id="cfh:C1707_19230"/>
<dbReference type="AlphaFoldDB" id="A0A2N5CVZ3"/>
<name>A0A2N5CVZ3_9CAUL</name>
<dbReference type="EMBL" id="PJRQ01000014">
    <property type="protein sequence ID" value="PLR17973.1"/>
    <property type="molecule type" value="Genomic_DNA"/>
</dbReference>
<organism evidence="2 3">
    <name type="scientific">Caulobacter flavus</name>
    <dbReference type="NCBI Taxonomy" id="1679497"/>
    <lineage>
        <taxon>Bacteria</taxon>
        <taxon>Pseudomonadati</taxon>
        <taxon>Pseudomonadota</taxon>
        <taxon>Alphaproteobacteria</taxon>
        <taxon>Caulobacterales</taxon>
        <taxon>Caulobacteraceae</taxon>
        <taxon>Caulobacter</taxon>
    </lineage>
</organism>
<evidence type="ECO:0000313" key="3">
    <source>
        <dbReference type="Proteomes" id="UP000234483"/>
    </source>
</evidence>
<gene>
    <name evidence="1" type="ORF">C1707_19230</name>
    <name evidence="2" type="ORF">CFHF_07700</name>
</gene>
<reference evidence="2 3" key="1">
    <citation type="submission" date="2017-12" db="EMBL/GenBank/DDBJ databases">
        <title>The genome sequence of Caulobacter flavus CGMCC1 15093.</title>
        <authorList>
            <person name="Gao J."/>
            <person name="Mao X."/>
            <person name="Sun J."/>
        </authorList>
    </citation>
    <scope>NUCLEOTIDE SEQUENCE [LARGE SCALE GENOMIC DNA]</scope>
    <source>
        <strain evidence="2 3">CGMCC1 15093</strain>
    </source>
</reference>
<evidence type="ECO:0000313" key="4">
    <source>
        <dbReference type="Proteomes" id="UP000281192"/>
    </source>
</evidence>
<evidence type="ECO:0000313" key="1">
    <source>
        <dbReference type="EMBL" id="AYV48221.1"/>
    </source>
</evidence>
<dbReference type="EMBL" id="CP026100">
    <property type="protein sequence ID" value="AYV48221.1"/>
    <property type="molecule type" value="Genomic_DNA"/>
</dbReference>
<dbReference type="Proteomes" id="UP000234483">
    <property type="component" value="Unassembled WGS sequence"/>
</dbReference>
<keyword evidence="4" id="KW-1185">Reference proteome</keyword>
<protein>
    <submittedName>
        <fullName evidence="2">Uncharacterized protein</fullName>
    </submittedName>
</protein>
<dbReference type="Proteomes" id="UP000281192">
    <property type="component" value="Chromosome"/>
</dbReference>
<dbReference type="RefSeq" id="WP_101712437.1">
    <property type="nucleotide sequence ID" value="NZ_CP026100.1"/>
</dbReference>
<evidence type="ECO:0000313" key="2">
    <source>
        <dbReference type="EMBL" id="PLR17973.1"/>
    </source>
</evidence>
<accession>A0A2N5CVZ3</accession>
<proteinExistence type="predicted"/>